<dbReference type="EMBL" id="MU865406">
    <property type="protein sequence ID" value="KAK4224022.1"/>
    <property type="molecule type" value="Genomic_DNA"/>
</dbReference>
<dbReference type="Gene3D" id="3.40.50.720">
    <property type="entry name" value="NAD(P)-binding Rossmann-like Domain"/>
    <property type="match status" value="1"/>
</dbReference>
<keyword evidence="1" id="KW-0521">NADP</keyword>
<sequence length="303" mass="33226">MSTPITNIVLAGATGNLGPTILSHLLSANYTVTVLTRHDSPSTHSFPPSVKVLPVNYDSLSSLTSALQNQHAVISTLGSAALTKQLLLIQAASSISTIQKFIPSEFGSDTTNPKVASFPGYDVTKIPVQKALETSGLNWTLIFNGPFLDWAIKVGWLIDLQKKKITLYDGGKREFSSSTLEDIGKAVIGVLKKPEETKNKVVYVESARVTLRELLEKAKKVTETKEEDWNVEDVSVEDLVRKGWEEAKDGKTDQGEWVIKFIVASIFGEGYGGLFDEGKLDNELVGVKRLSEEEVEGIVRRYV</sequence>
<dbReference type="Proteomes" id="UP001301958">
    <property type="component" value="Unassembled WGS sequence"/>
</dbReference>
<dbReference type="InterPro" id="IPR051609">
    <property type="entry name" value="NmrA/Isoflavone_reductase-like"/>
</dbReference>
<comment type="caution">
    <text evidence="4">The sequence shown here is derived from an EMBL/GenBank/DDBJ whole genome shotgun (WGS) entry which is preliminary data.</text>
</comment>
<dbReference type="AlphaFoldDB" id="A0AAN7BIQ1"/>
<keyword evidence="2" id="KW-0560">Oxidoreductase</keyword>
<evidence type="ECO:0000256" key="1">
    <source>
        <dbReference type="ARBA" id="ARBA00022857"/>
    </source>
</evidence>
<evidence type="ECO:0000259" key="3">
    <source>
        <dbReference type="Pfam" id="PF05368"/>
    </source>
</evidence>
<protein>
    <recommendedName>
        <fullName evidence="3">NmrA-like domain-containing protein</fullName>
    </recommendedName>
</protein>
<gene>
    <name evidence="4" type="ORF">QBC38DRAFT_486388</name>
</gene>
<dbReference type="PANTHER" id="PTHR47706">
    <property type="entry name" value="NMRA-LIKE FAMILY PROTEIN"/>
    <property type="match status" value="1"/>
</dbReference>
<keyword evidence="5" id="KW-1185">Reference proteome</keyword>
<dbReference type="GO" id="GO:0016491">
    <property type="term" value="F:oxidoreductase activity"/>
    <property type="evidence" value="ECO:0007669"/>
    <property type="project" value="UniProtKB-KW"/>
</dbReference>
<organism evidence="4 5">
    <name type="scientific">Podospora fimiseda</name>
    <dbReference type="NCBI Taxonomy" id="252190"/>
    <lineage>
        <taxon>Eukaryota</taxon>
        <taxon>Fungi</taxon>
        <taxon>Dikarya</taxon>
        <taxon>Ascomycota</taxon>
        <taxon>Pezizomycotina</taxon>
        <taxon>Sordariomycetes</taxon>
        <taxon>Sordariomycetidae</taxon>
        <taxon>Sordariales</taxon>
        <taxon>Podosporaceae</taxon>
        <taxon>Podospora</taxon>
    </lineage>
</organism>
<dbReference type="InterPro" id="IPR008030">
    <property type="entry name" value="NmrA-like"/>
</dbReference>
<reference evidence="4" key="2">
    <citation type="submission" date="2023-05" db="EMBL/GenBank/DDBJ databases">
        <authorList>
            <consortium name="Lawrence Berkeley National Laboratory"/>
            <person name="Steindorff A."/>
            <person name="Hensen N."/>
            <person name="Bonometti L."/>
            <person name="Westerberg I."/>
            <person name="Brannstrom I.O."/>
            <person name="Guillou S."/>
            <person name="Cros-Aarteil S."/>
            <person name="Calhoun S."/>
            <person name="Haridas S."/>
            <person name="Kuo A."/>
            <person name="Mondo S."/>
            <person name="Pangilinan J."/>
            <person name="Riley R."/>
            <person name="Labutti K."/>
            <person name="Andreopoulos B."/>
            <person name="Lipzen A."/>
            <person name="Chen C."/>
            <person name="Yanf M."/>
            <person name="Daum C."/>
            <person name="Ng V."/>
            <person name="Clum A."/>
            <person name="Ohm R."/>
            <person name="Martin F."/>
            <person name="Silar P."/>
            <person name="Natvig D."/>
            <person name="Lalanne C."/>
            <person name="Gautier V."/>
            <person name="Ament-Velasquez S.L."/>
            <person name="Kruys A."/>
            <person name="Hutchinson M.I."/>
            <person name="Powell A.J."/>
            <person name="Barry K."/>
            <person name="Miller A.N."/>
            <person name="Grigoriev I.V."/>
            <person name="Debuchy R."/>
            <person name="Gladieux P."/>
            <person name="Thoren M.H."/>
            <person name="Johannesson H."/>
        </authorList>
    </citation>
    <scope>NUCLEOTIDE SEQUENCE</scope>
    <source>
        <strain evidence="4">CBS 990.96</strain>
    </source>
</reference>
<dbReference type="InterPro" id="IPR045312">
    <property type="entry name" value="PCBER-like"/>
</dbReference>
<feature type="domain" description="NmrA-like" evidence="3">
    <location>
        <begin position="7"/>
        <end position="227"/>
    </location>
</feature>
<name>A0AAN7BIQ1_9PEZI</name>
<dbReference type="CDD" id="cd05259">
    <property type="entry name" value="PCBER_SDR_a"/>
    <property type="match status" value="1"/>
</dbReference>
<dbReference type="Gene3D" id="3.90.25.10">
    <property type="entry name" value="UDP-galactose 4-epimerase, domain 1"/>
    <property type="match status" value="1"/>
</dbReference>
<accession>A0AAN7BIQ1</accession>
<evidence type="ECO:0000313" key="4">
    <source>
        <dbReference type="EMBL" id="KAK4224022.1"/>
    </source>
</evidence>
<dbReference type="Pfam" id="PF05368">
    <property type="entry name" value="NmrA"/>
    <property type="match status" value="1"/>
</dbReference>
<dbReference type="SUPFAM" id="SSF51735">
    <property type="entry name" value="NAD(P)-binding Rossmann-fold domains"/>
    <property type="match status" value="1"/>
</dbReference>
<reference evidence="4" key="1">
    <citation type="journal article" date="2023" name="Mol. Phylogenet. Evol.">
        <title>Genome-scale phylogeny and comparative genomics of the fungal order Sordariales.</title>
        <authorList>
            <person name="Hensen N."/>
            <person name="Bonometti L."/>
            <person name="Westerberg I."/>
            <person name="Brannstrom I.O."/>
            <person name="Guillou S."/>
            <person name="Cros-Aarteil S."/>
            <person name="Calhoun S."/>
            <person name="Haridas S."/>
            <person name="Kuo A."/>
            <person name="Mondo S."/>
            <person name="Pangilinan J."/>
            <person name="Riley R."/>
            <person name="LaButti K."/>
            <person name="Andreopoulos B."/>
            <person name="Lipzen A."/>
            <person name="Chen C."/>
            <person name="Yan M."/>
            <person name="Daum C."/>
            <person name="Ng V."/>
            <person name="Clum A."/>
            <person name="Steindorff A."/>
            <person name="Ohm R.A."/>
            <person name="Martin F."/>
            <person name="Silar P."/>
            <person name="Natvig D.O."/>
            <person name="Lalanne C."/>
            <person name="Gautier V."/>
            <person name="Ament-Velasquez S.L."/>
            <person name="Kruys A."/>
            <person name="Hutchinson M.I."/>
            <person name="Powell A.J."/>
            <person name="Barry K."/>
            <person name="Miller A.N."/>
            <person name="Grigoriev I.V."/>
            <person name="Debuchy R."/>
            <person name="Gladieux P."/>
            <person name="Hiltunen Thoren M."/>
            <person name="Johannesson H."/>
        </authorList>
    </citation>
    <scope>NUCLEOTIDE SEQUENCE</scope>
    <source>
        <strain evidence="4">CBS 990.96</strain>
    </source>
</reference>
<evidence type="ECO:0000313" key="5">
    <source>
        <dbReference type="Proteomes" id="UP001301958"/>
    </source>
</evidence>
<evidence type="ECO:0000256" key="2">
    <source>
        <dbReference type="ARBA" id="ARBA00023002"/>
    </source>
</evidence>
<dbReference type="InterPro" id="IPR036291">
    <property type="entry name" value="NAD(P)-bd_dom_sf"/>
</dbReference>
<proteinExistence type="predicted"/>
<dbReference type="PANTHER" id="PTHR47706:SF1">
    <property type="entry name" value="CIPA-LIKE, PUTATIVE (AFU_ORTHOLOGUE AFUA_1G12460)-RELATED"/>
    <property type="match status" value="1"/>
</dbReference>